<feature type="transmembrane region" description="Helical" evidence="1">
    <location>
        <begin position="135"/>
        <end position="152"/>
    </location>
</feature>
<feature type="transmembrane region" description="Helical" evidence="1">
    <location>
        <begin position="99"/>
        <end position="123"/>
    </location>
</feature>
<feature type="transmembrane region" description="Helical" evidence="1">
    <location>
        <begin position="76"/>
        <end position="93"/>
    </location>
</feature>
<dbReference type="PROSITE" id="PS51257">
    <property type="entry name" value="PROKAR_LIPOPROTEIN"/>
    <property type="match status" value="1"/>
</dbReference>
<evidence type="ECO:0000313" key="2">
    <source>
        <dbReference type="EMBL" id="MTE16304.1"/>
    </source>
</evidence>
<name>A0A6I3L6K1_9NOCA</name>
<gene>
    <name evidence="2" type="ORF">GLP40_26500</name>
</gene>
<sequence length="195" mass="20398">MPANRIEGRTDVFADWAWQSLVVTGGCSVVLGAVMAVWPDKSQTVAGILYGLVLLASAAMQLVIAFGARIATALKVLEVASAIIALVLAAWAFNSGEWVALLSLWIGMCWVLRGIVQALVGVWSEQYAGAGRLELVGLLTLAAGVIVAVVPFETLAALSIAVGLMTMALGVSEILLGARVERNGSDIPQLPEISR</sequence>
<protein>
    <submittedName>
        <fullName evidence="2">DUF308 domain-containing protein</fullName>
    </submittedName>
</protein>
<evidence type="ECO:0000313" key="3">
    <source>
        <dbReference type="Proteomes" id="UP000432464"/>
    </source>
</evidence>
<dbReference type="Proteomes" id="UP000432464">
    <property type="component" value="Unassembled WGS sequence"/>
</dbReference>
<dbReference type="Pfam" id="PF03729">
    <property type="entry name" value="DUF308"/>
    <property type="match status" value="2"/>
</dbReference>
<evidence type="ECO:0000256" key="1">
    <source>
        <dbReference type="SAM" id="Phobius"/>
    </source>
</evidence>
<proteinExistence type="predicted"/>
<dbReference type="RefSeq" id="WP_154790747.1">
    <property type="nucleotide sequence ID" value="NZ_WMBB01000014.1"/>
</dbReference>
<dbReference type="EMBL" id="WMBB01000014">
    <property type="protein sequence ID" value="MTE16304.1"/>
    <property type="molecule type" value="Genomic_DNA"/>
</dbReference>
<accession>A0A6I3L6K1</accession>
<feature type="transmembrane region" description="Helical" evidence="1">
    <location>
        <begin position="44"/>
        <end position="64"/>
    </location>
</feature>
<dbReference type="AlphaFoldDB" id="A0A6I3L6K1"/>
<comment type="caution">
    <text evidence="2">The sequence shown here is derived from an EMBL/GenBank/DDBJ whole genome shotgun (WGS) entry which is preliminary data.</text>
</comment>
<keyword evidence="1" id="KW-0812">Transmembrane</keyword>
<feature type="transmembrane region" description="Helical" evidence="1">
    <location>
        <begin position="158"/>
        <end position="178"/>
    </location>
</feature>
<dbReference type="InterPro" id="IPR005325">
    <property type="entry name" value="DUF308_memb"/>
</dbReference>
<organism evidence="2 3">
    <name type="scientific">Nocardia aurantiaca</name>
    <dbReference type="NCBI Taxonomy" id="2675850"/>
    <lineage>
        <taxon>Bacteria</taxon>
        <taxon>Bacillati</taxon>
        <taxon>Actinomycetota</taxon>
        <taxon>Actinomycetes</taxon>
        <taxon>Mycobacteriales</taxon>
        <taxon>Nocardiaceae</taxon>
        <taxon>Nocardia</taxon>
    </lineage>
</organism>
<reference evidence="2 3" key="1">
    <citation type="submission" date="2019-11" db="EMBL/GenBank/DDBJ databases">
        <title>Nocardia sp. nov. CT2-14 isolated from soil.</title>
        <authorList>
            <person name="Kanchanasin P."/>
            <person name="Tanasupawat S."/>
            <person name="Yuki M."/>
            <person name="Kudo T."/>
        </authorList>
    </citation>
    <scope>NUCLEOTIDE SEQUENCE [LARGE SCALE GENOMIC DNA]</scope>
    <source>
        <strain evidence="2 3">CT2-14</strain>
    </source>
</reference>
<keyword evidence="1" id="KW-1133">Transmembrane helix</keyword>
<feature type="transmembrane region" description="Helical" evidence="1">
    <location>
        <begin position="12"/>
        <end position="38"/>
    </location>
</feature>
<keyword evidence="3" id="KW-1185">Reference proteome</keyword>
<keyword evidence="1" id="KW-0472">Membrane</keyword>